<evidence type="ECO:0000313" key="1">
    <source>
        <dbReference type="EMBL" id="EDM52435.1"/>
    </source>
</evidence>
<name>A5Z3S0_9FIRM</name>
<accession>A5Z3S0</accession>
<dbReference type="STRING" id="411463.EUBVEN_00322"/>
<dbReference type="eggNOG" id="ENOG502ZNPC">
    <property type="taxonomic scope" value="Bacteria"/>
</dbReference>
<dbReference type="EMBL" id="AAVL02000024">
    <property type="protein sequence ID" value="EDM52435.1"/>
    <property type="molecule type" value="Genomic_DNA"/>
</dbReference>
<gene>
    <name evidence="1" type="ORF">EUBVEN_00322</name>
</gene>
<dbReference type="HOGENOM" id="CLU_2507762_0_0_9"/>
<dbReference type="AlphaFoldDB" id="A5Z3S0"/>
<reference evidence="1 2" key="2">
    <citation type="submission" date="2007-04" db="EMBL/GenBank/DDBJ databases">
        <title>Draft genome sequence of Eubacterium ventriosum (ATCC 27560).</title>
        <authorList>
            <person name="Sudarsanam P."/>
            <person name="Ley R."/>
            <person name="Guruge J."/>
            <person name="Turnbaugh P.J."/>
            <person name="Mahowald M."/>
            <person name="Liep D."/>
            <person name="Gordon J."/>
        </authorList>
    </citation>
    <scope>NUCLEOTIDE SEQUENCE [LARGE SCALE GENOMIC DNA]</scope>
    <source>
        <strain evidence="1 2">ATCC 27560</strain>
    </source>
</reference>
<dbReference type="AntiFam" id="ANF00013">
    <property type="entry name" value="tRNA translation"/>
</dbReference>
<comment type="caution">
    <text evidence="1">The sequence shown here is derived from an EMBL/GenBank/DDBJ whole genome shotgun (WGS) entry which is preliminary data.</text>
</comment>
<reference evidence="1 2" key="1">
    <citation type="submission" date="2007-03" db="EMBL/GenBank/DDBJ databases">
        <authorList>
            <person name="Fulton L."/>
            <person name="Clifton S."/>
            <person name="Fulton B."/>
            <person name="Xu J."/>
            <person name="Minx P."/>
            <person name="Pepin K.H."/>
            <person name="Johnson M."/>
            <person name="Thiruvilangam P."/>
            <person name="Bhonagiri V."/>
            <person name="Nash W.E."/>
            <person name="Mardis E.R."/>
            <person name="Wilson R.K."/>
        </authorList>
    </citation>
    <scope>NUCLEOTIDE SEQUENCE [LARGE SCALE GENOMIC DNA]</scope>
    <source>
        <strain evidence="1 2">ATCC 27560</strain>
    </source>
</reference>
<organism evidence="1 2">
    <name type="scientific">Eubacterium ventriosum ATCC 27560</name>
    <dbReference type="NCBI Taxonomy" id="411463"/>
    <lineage>
        <taxon>Bacteria</taxon>
        <taxon>Bacillati</taxon>
        <taxon>Bacillota</taxon>
        <taxon>Clostridia</taxon>
        <taxon>Eubacteriales</taxon>
        <taxon>Eubacteriaceae</taxon>
        <taxon>Eubacterium</taxon>
    </lineage>
</organism>
<evidence type="ECO:0000313" key="2">
    <source>
        <dbReference type="Proteomes" id="UP000006000"/>
    </source>
</evidence>
<proteinExistence type="predicted"/>
<dbReference type="AntiFam" id="ANF00010">
    <property type="entry name" value="tRNA translation"/>
</dbReference>
<protein>
    <submittedName>
        <fullName evidence="1">Uncharacterized protein</fullName>
    </submittedName>
</protein>
<sequence length="85" mass="9775">MMARWLSWLERRPVTAEVVGSNPIRVAISIIYNLYRGGRKHIKLAFSTSLFFSWDLSSAGRASALQAGGHRFEPCRSHLYFLQYK</sequence>
<dbReference type="Proteomes" id="UP000006000">
    <property type="component" value="Unassembled WGS sequence"/>
</dbReference>